<comment type="subcellular location">
    <subcellularLocation>
        <location evidence="1">Cell outer membrane</location>
    </subcellularLocation>
</comment>
<dbReference type="SUPFAM" id="SSF49464">
    <property type="entry name" value="Carboxypeptidase regulatory domain-like"/>
    <property type="match status" value="1"/>
</dbReference>
<dbReference type="Proteomes" id="UP000252733">
    <property type="component" value="Unassembled WGS sequence"/>
</dbReference>
<evidence type="ECO:0000256" key="2">
    <source>
        <dbReference type="ARBA" id="ARBA00023136"/>
    </source>
</evidence>
<proteinExistence type="predicted"/>
<accession>A0A368V8A1</accession>
<dbReference type="Gene3D" id="2.40.170.20">
    <property type="entry name" value="TonB-dependent receptor, beta-barrel domain"/>
    <property type="match status" value="1"/>
</dbReference>
<sequence>MFVMSGWTSVGAQNRCLSGRVVDRDSGESVRDAHVWENTLSVGSVTDSSGYFKICLPDDLEQALLTVSHASFETQRIVVEDFSKETFVIVLERKDLLQSEVQIVRRRKAVINDILPGQHLITGSDISRMPSFLGEADVVRTLQQSPGVQSVSEGIGGVYVRGGGPGQNGIFLDGMELMNPVHLMGLFSVFNPITTNKVELFKGHNPSFLRGGLSSSILVSSVDPIQDENFVSGSVGNIATNLAFAQRSKNGRFGVTVGFRRSYLELYRGVSGLFVDEEKNYFERSFYRFYDFNGRISYHPADRTSFYLSWYLGKDDFMIDDEEIGYDAGTNYGNKAFALEWRQRTGTNSILSAKASWTGTWSDFDGEIIDNDLLFQSSYDKYSVGVMMTSEQSGHLIRAGMDASWHQTVPQDMEMELMNDIRTADDEFRSADVSGFVEGTWDVSPMLSVSAGFRGIWYFNLGPYQYEGLNKLEVAPSNEIVDREFYGIPSVSVLLRFPARDEVRFAWTRNVQLMHLATLSTMPLPNDIWMMSSPKLAPQTGHLWSVEYSLRSGDYEFSSGAFGRLLGNQLVFNVNTEEEEMNFEDHFFHGKGRSYGVELSARKTKGRFQGSLNYTLSRSERSFPDIFSGEWFPDKFDRTHDLSLSTSFRVNDRWTFNTSWIYATGNNMTLPAGRMWMMGSVMNDYAGYNNFRLPAYHRLDMSASMKLDSDIFRESVLDFSIINVYNRANPYFVFYRVYQGDSNYDIDIRAAQVSLFPVMPSVSWKFKF</sequence>
<dbReference type="RefSeq" id="WP_258861573.1">
    <property type="nucleotide sequence ID" value="NZ_QPIZ01000006.1"/>
</dbReference>
<dbReference type="InterPro" id="IPR008969">
    <property type="entry name" value="CarboxyPept-like_regulatory"/>
</dbReference>
<dbReference type="AlphaFoldDB" id="A0A368V8A1"/>
<evidence type="ECO:0000256" key="3">
    <source>
        <dbReference type="ARBA" id="ARBA00023237"/>
    </source>
</evidence>
<comment type="caution">
    <text evidence="4">The sequence shown here is derived from an EMBL/GenBank/DDBJ whole genome shotgun (WGS) entry which is preliminary data.</text>
</comment>
<dbReference type="Pfam" id="PF13715">
    <property type="entry name" value="CarbopepD_reg_2"/>
    <property type="match status" value="1"/>
</dbReference>
<dbReference type="InterPro" id="IPR036942">
    <property type="entry name" value="Beta-barrel_TonB_sf"/>
</dbReference>
<evidence type="ECO:0000313" key="5">
    <source>
        <dbReference type="Proteomes" id="UP000252733"/>
    </source>
</evidence>
<keyword evidence="2" id="KW-0472">Membrane</keyword>
<name>A0A368V8A1_9BACT</name>
<gene>
    <name evidence="4" type="ORF">DFO77_10620</name>
</gene>
<evidence type="ECO:0000313" key="4">
    <source>
        <dbReference type="EMBL" id="RCW37328.1"/>
    </source>
</evidence>
<keyword evidence="5" id="KW-1185">Reference proteome</keyword>
<protein>
    <submittedName>
        <fullName evidence="4">TonB-dependent receptor-like protein</fullName>
    </submittedName>
</protein>
<evidence type="ECO:0000256" key="1">
    <source>
        <dbReference type="ARBA" id="ARBA00004442"/>
    </source>
</evidence>
<dbReference type="SUPFAM" id="SSF56935">
    <property type="entry name" value="Porins"/>
    <property type="match status" value="1"/>
</dbReference>
<dbReference type="GO" id="GO:0009279">
    <property type="term" value="C:cell outer membrane"/>
    <property type="evidence" value="ECO:0007669"/>
    <property type="project" value="UniProtKB-SubCell"/>
</dbReference>
<reference evidence="4 5" key="1">
    <citation type="submission" date="2018-07" db="EMBL/GenBank/DDBJ databases">
        <title>Freshwater and sediment microbial communities from various areas in North America, analyzing microbe dynamics in response to fracking.</title>
        <authorList>
            <person name="Lamendella R."/>
        </authorList>
    </citation>
    <scope>NUCLEOTIDE SEQUENCE [LARGE SCALE GENOMIC DNA]</scope>
    <source>
        <strain evidence="4 5">160A</strain>
    </source>
</reference>
<keyword evidence="3" id="KW-0998">Cell outer membrane</keyword>
<keyword evidence="4" id="KW-0675">Receptor</keyword>
<dbReference type="EMBL" id="QPIZ01000006">
    <property type="protein sequence ID" value="RCW37328.1"/>
    <property type="molecule type" value="Genomic_DNA"/>
</dbReference>
<organism evidence="4 5">
    <name type="scientific">Marinilabilia salmonicolor</name>
    <dbReference type="NCBI Taxonomy" id="989"/>
    <lineage>
        <taxon>Bacteria</taxon>
        <taxon>Pseudomonadati</taxon>
        <taxon>Bacteroidota</taxon>
        <taxon>Bacteroidia</taxon>
        <taxon>Marinilabiliales</taxon>
        <taxon>Marinilabiliaceae</taxon>
        <taxon>Marinilabilia</taxon>
    </lineage>
</organism>